<dbReference type="EMBL" id="UFWD01000001">
    <property type="protein sequence ID" value="SUY25191.1"/>
    <property type="molecule type" value="Genomic_DNA"/>
</dbReference>
<reference evidence="4" key="1">
    <citation type="submission" date="2018-06" db="EMBL/GenBank/DDBJ databases">
        <authorList>
            <consortium name="Pathogen Informatics"/>
            <person name="Doyle S."/>
        </authorList>
    </citation>
    <scope>NUCLEOTIDE SEQUENCE</scope>
    <source>
        <strain evidence="4">NCTC13307</strain>
    </source>
</reference>
<dbReference type="GO" id="GO:0006355">
    <property type="term" value="P:regulation of DNA-templated transcription"/>
    <property type="evidence" value="ECO:0007669"/>
    <property type="project" value="InterPro"/>
</dbReference>
<dbReference type="Pfam" id="PF00486">
    <property type="entry name" value="Trans_reg_C"/>
    <property type="match status" value="1"/>
</dbReference>
<sequence>MNEYLDDNYSVVVAVSGLRKKIEKDYKNPQKIITIREVGYYFNKI</sequence>
<name>A0A381ID22_CLODI</name>
<evidence type="ECO:0000313" key="4">
    <source>
        <dbReference type="EMBL" id="SUY25191.1"/>
    </source>
</evidence>
<protein>
    <submittedName>
        <fullName evidence="4">Two-component response regulator</fullName>
    </submittedName>
</protein>
<dbReference type="InterPro" id="IPR016032">
    <property type="entry name" value="Sig_transdc_resp-reg_C-effctor"/>
</dbReference>
<evidence type="ECO:0000256" key="2">
    <source>
        <dbReference type="PROSITE-ProRule" id="PRU01091"/>
    </source>
</evidence>
<proteinExistence type="predicted"/>
<dbReference type="PROSITE" id="PS51755">
    <property type="entry name" value="OMPR_PHOB"/>
    <property type="match status" value="1"/>
</dbReference>
<dbReference type="InterPro" id="IPR001867">
    <property type="entry name" value="OmpR/PhoB-type_DNA-bd"/>
</dbReference>
<feature type="domain" description="OmpR/PhoB-type" evidence="3">
    <location>
        <begin position="1"/>
        <end position="44"/>
    </location>
</feature>
<dbReference type="GO" id="GO:0003677">
    <property type="term" value="F:DNA binding"/>
    <property type="evidence" value="ECO:0007669"/>
    <property type="project" value="UniProtKB-UniRule"/>
</dbReference>
<dbReference type="AlphaFoldDB" id="A0A381ID22"/>
<evidence type="ECO:0000256" key="1">
    <source>
        <dbReference type="ARBA" id="ARBA00023125"/>
    </source>
</evidence>
<gene>
    <name evidence="4" type="ORF">NCTC13307_02679</name>
</gene>
<dbReference type="RefSeq" id="WP_235664995.1">
    <property type="nucleotide sequence ID" value="NZ_BIPG01000128.1"/>
</dbReference>
<keyword evidence="1 2" id="KW-0238">DNA-binding</keyword>
<feature type="DNA-binding region" description="OmpR/PhoB-type" evidence="2">
    <location>
        <begin position="1"/>
        <end position="44"/>
    </location>
</feature>
<evidence type="ECO:0000259" key="3">
    <source>
        <dbReference type="PROSITE" id="PS51755"/>
    </source>
</evidence>
<dbReference type="SUPFAM" id="SSF46894">
    <property type="entry name" value="C-terminal effector domain of the bipartite response regulators"/>
    <property type="match status" value="1"/>
</dbReference>
<organism evidence="4">
    <name type="scientific">Clostridioides difficile</name>
    <name type="common">Peptoclostridium difficile</name>
    <dbReference type="NCBI Taxonomy" id="1496"/>
    <lineage>
        <taxon>Bacteria</taxon>
        <taxon>Bacillati</taxon>
        <taxon>Bacillota</taxon>
        <taxon>Clostridia</taxon>
        <taxon>Peptostreptococcales</taxon>
        <taxon>Peptostreptococcaceae</taxon>
        <taxon>Clostridioides</taxon>
    </lineage>
</organism>
<accession>A0A381ID22</accession>
<dbReference type="Gene3D" id="1.10.10.10">
    <property type="entry name" value="Winged helix-like DNA-binding domain superfamily/Winged helix DNA-binding domain"/>
    <property type="match status" value="1"/>
</dbReference>
<dbReference type="InterPro" id="IPR036388">
    <property type="entry name" value="WH-like_DNA-bd_sf"/>
</dbReference>
<dbReference type="GO" id="GO:0000160">
    <property type="term" value="P:phosphorelay signal transduction system"/>
    <property type="evidence" value="ECO:0007669"/>
    <property type="project" value="InterPro"/>
</dbReference>